<keyword evidence="9" id="KW-0472">Membrane</keyword>
<dbReference type="EC" id="2.7.13.3" evidence="2"/>
<name>A0AA46YPB9_9ACTN</name>
<keyword evidence="7" id="KW-0067">ATP-binding</keyword>
<accession>A0AA46YPB9</accession>
<evidence type="ECO:0000256" key="7">
    <source>
        <dbReference type="ARBA" id="ARBA00022840"/>
    </source>
</evidence>
<keyword evidence="6 11" id="KW-0418">Kinase</keyword>
<feature type="transmembrane region" description="Helical" evidence="9">
    <location>
        <begin position="129"/>
        <end position="146"/>
    </location>
</feature>
<dbReference type="Gene3D" id="1.20.5.1930">
    <property type="match status" value="1"/>
</dbReference>
<proteinExistence type="predicted"/>
<evidence type="ECO:0000256" key="3">
    <source>
        <dbReference type="ARBA" id="ARBA00022553"/>
    </source>
</evidence>
<evidence type="ECO:0000256" key="2">
    <source>
        <dbReference type="ARBA" id="ARBA00012438"/>
    </source>
</evidence>
<keyword evidence="8" id="KW-0902">Two-component regulatory system</keyword>
<gene>
    <name evidence="11" type="ORF">L0C25_10400</name>
</gene>
<dbReference type="InterPro" id="IPR036890">
    <property type="entry name" value="HATPase_C_sf"/>
</dbReference>
<feature type="domain" description="Signal transduction histidine kinase subgroup 3 dimerisation and phosphoacceptor" evidence="10">
    <location>
        <begin position="191"/>
        <end position="257"/>
    </location>
</feature>
<dbReference type="Gene3D" id="3.30.565.10">
    <property type="entry name" value="Histidine kinase-like ATPase, C-terminal domain"/>
    <property type="match status" value="1"/>
</dbReference>
<dbReference type="CDD" id="cd16917">
    <property type="entry name" value="HATPase_UhpB-NarQ-NarX-like"/>
    <property type="match status" value="1"/>
</dbReference>
<dbReference type="GO" id="GO:0005524">
    <property type="term" value="F:ATP binding"/>
    <property type="evidence" value="ECO:0007669"/>
    <property type="project" value="UniProtKB-KW"/>
</dbReference>
<dbReference type="PANTHER" id="PTHR24421:SF10">
    <property type="entry name" value="NITRATE_NITRITE SENSOR PROTEIN NARQ"/>
    <property type="match status" value="1"/>
</dbReference>
<dbReference type="Pfam" id="PF07730">
    <property type="entry name" value="HisKA_3"/>
    <property type="match status" value="1"/>
</dbReference>
<sequence length="409" mass="43648">MDGGILAAMKGLPARIEEGGARHGLAYAWWIPAICAGSTVMLTVISLVQRDALLPPRSVALSLVVIVGAFLLEFATQKWLPWWVMTVLVFASVAWLLADDSGISAPYDMAPAILAFLGAQITATDGVRIGSVVTALSIGLIAVVGFDGRAVHVLEILLGLMVGAMLRWQMRALVAERAARTGERERATLAERQRIAREIHDLVGHSLSVTLLHVTGARRALTEDEDIDEAVDALRDAERIGREAMTDIRRTVSVLATEPSGTQPLPAATEVRELVENVRAAGLAVSYEEHGDLASLTPAVGLGIYRVAQESLANVAKHAPSAPVRMRLDIDAHRARLHVRNPMPEPRTPLGDGSGLAGMASRAEQLGGGCRTGPDDDHWVVEMVVPAGDATATEVAIDDPTCIVRRVMP</sequence>
<evidence type="ECO:0000256" key="1">
    <source>
        <dbReference type="ARBA" id="ARBA00000085"/>
    </source>
</evidence>
<reference evidence="11" key="1">
    <citation type="submission" date="2022-01" db="EMBL/GenBank/DDBJ databases">
        <title>Nocardioidaceae gen. sp. A5X3R13.</title>
        <authorList>
            <person name="Lopez Marin M.A."/>
            <person name="Uhlik O."/>
        </authorList>
    </citation>
    <scope>NUCLEOTIDE SEQUENCE</scope>
    <source>
        <strain evidence="11">A5X3R13</strain>
    </source>
</reference>
<evidence type="ECO:0000256" key="9">
    <source>
        <dbReference type="SAM" id="Phobius"/>
    </source>
</evidence>
<keyword evidence="3" id="KW-0597">Phosphoprotein</keyword>
<feature type="transmembrane region" description="Helical" evidence="9">
    <location>
        <begin position="82"/>
        <end position="98"/>
    </location>
</feature>
<keyword evidence="9" id="KW-0812">Transmembrane</keyword>
<organism evidence="11 12">
    <name type="scientific">Solicola gregarius</name>
    <dbReference type="NCBI Taxonomy" id="2908642"/>
    <lineage>
        <taxon>Bacteria</taxon>
        <taxon>Bacillati</taxon>
        <taxon>Actinomycetota</taxon>
        <taxon>Actinomycetes</taxon>
        <taxon>Propionibacteriales</taxon>
        <taxon>Nocardioidaceae</taxon>
        <taxon>Solicola</taxon>
    </lineage>
</organism>
<dbReference type="AlphaFoldDB" id="A0AA46YPB9"/>
<keyword evidence="4" id="KW-0808">Transferase</keyword>
<dbReference type="Proteomes" id="UP001164390">
    <property type="component" value="Chromosome"/>
</dbReference>
<evidence type="ECO:0000256" key="8">
    <source>
        <dbReference type="ARBA" id="ARBA00023012"/>
    </source>
</evidence>
<keyword evidence="12" id="KW-1185">Reference proteome</keyword>
<dbReference type="KEGG" id="sgrg:L0C25_10400"/>
<feature type="transmembrane region" description="Helical" evidence="9">
    <location>
        <begin position="27"/>
        <end position="47"/>
    </location>
</feature>
<feature type="transmembrane region" description="Helical" evidence="9">
    <location>
        <begin position="59"/>
        <end position="76"/>
    </location>
</feature>
<keyword evidence="9" id="KW-1133">Transmembrane helix</keyword>
<evidence type="ECO:0000313" key="12">
    <source>
        <dbReference type="Proteomes" id="UP001164390"/>
    </source>
</evidence>
<dbReference type="GO" id="GO:0046983">
    <property type="term" value="F:protein dimerization activity"/>
    <property type="evidence" value="ECO:0007669"/>
    <property type="project" value="InterPro"/>
</dbReference>
<evidence type="ECO:0000256" key="5">
    <source>
        <dbReference type="ARBA" id="ARBA00022741"/>
    </source>
</evidence>
<protein>
    <recommendedName>
        <fullName evidence="2">histidine kinase</fullName>
        <ecNumber evidence="2">2.7.13.3</ecNumber>
    </recommendedName>
</protein>
<dbReference type="RefSeq" id="WP_271636428.1">
    <property type="nucleotide sequence ID" value="NZ_CP094970.1"/>
</dbReference>
<dbReference type="EMBL" id="CP094970">
    <property type="protein sequence ID" value="UYM07453.1"/>
    <property type="molecule type" value="Genomic_DNA"/>
</dbReference>
<dbReference type="InterPro" id="IPR011712">
    <property type="entry name" value="Sig_transdc_His_kin_sub3_dim/P"/>
</dbReference>
<comment type="catalytic activity">
    <reaction evidence="1">
        <text>ATP + protein L-histidine = ADP + protein N-phospho-L-histidine.</text>
        <dbReference type="EC" id="2.7.13.3"/>
    </reaction>
</comment>
<keyword evidence="5" id="KW-0547">Nucleotide-binding</keyword>
<dbReference type="SUPFAM" id="SSF55874">
    <property type="entry name" value="ATPase domain of HSP90 chaperone/DNA topoisomerase II/histidine kinase"/>
    <property type="match status" value="1"/>
</dbReference>
<evidence type="ECO:0000259" key="10">
    <source>
        <dbReference type="Pfam" id="PF07730"/>
    </source>
</evidence>
<evidence type="ECO:0000256" key="6">
    <source>
        <dbReference type="ARBA" id="ARBA00022777"/>
    </source>
</evidence>
<dbReference type="PANTHER" id="PTHR24421">
    <property type="entry name" value="NITRATE/NITRITE SENSOR PROTEIN NARX-RELATED"/>
    <property type="match status" value="1"/>
</dbReference>
<evidence type="ECO:0000313" key="11">
    <source>
        <dbReference type="EMBL" id="UYM07453.1"/>
    </source>
</evidence>
<dbReference type="GO" id="GO:0000155">
    <property type="term" value="F:phosphorelay sensor kinase activity"/>
    <property type="evidence" value="ECO:0007669"/>
    <property type="project" value="InterPro"/>
</dbReference>
<evidence type="ECO:0000256" key="4">
    <source>
        <dbReference type="ARBA" id="ARBA00022679"/>
    </source>
</evidence>
<dbReference type="GO" id="GO:0016020">
    <property type="term" value="C:membrane"/>
    <property type="evidence" value="ECO:0007669"/>
    <property type="project" value="InterPro"/>
</dbReference>
<dbReference type="InterPro" id="IPR050482">
    <property type="entry name" value="Sensor_HK_TwoCompSys"/>
</dbReference>